<dbReference type="Pfam" id="PF00211">
    <property type="entry name" value="Guanylate_cyc"/>
    <property type="match status" value="1"/>
</dbReference>
<protein>
    <submittedName>
        <fullName evidence="10">NPR2</fullName>
    </submittedName>
</protein>
<dbReference type="InterPro" id="IPR050401">
    <property type="entry name" value="Cyclic_nucleotide_synthase"/>
</dbReference>
<evidence type="ECO:0000256" key="5">
    <source>
        <dbReference type="ARBA" id="ARBA00023136"/>
    </source>
</evidence>
<keyword evidence="2" id="KW-0812">Transmembrane</keyword>
<evidence type="ECO:0000256" key="1">
    <source>
        <dbReference type="ARBA" id="ARBA00004370"/>
    </source>
</evidence>
<keyword evidence="5" id="KW-0472">Membrane</keyword>
<feature type="domain" description="Guanylate cyclase" evidence="9">
    <location>
        <begin position="1"/>
        <end position="91"/>
    </location>
</feature>
<dbReference type="PANTHER" id="PTHR11920:SF300">
    <property type="entry name" value="ATRIAL NATRIURETIC PEPTIDE RECEPTOR 1"/>
    <property type="match status" value="1"/>
</dbReference>
<dbReference type="CDD" id="cd07302">
    <property type="entry name" value="CHD"/>
    <property type="match status" value="1"/>
</dbReference>
<keyword evidence="7 8" id="KW-0456">Lyase</keyword>
<evidence type="ECO:0000256" key="7">
    <source>
        <dbReference type="ARBA" id="ARBA00023239"/>
    </source>
</evidence>
<sequence>MCGQVETIGDAYMVVSGLPDRNGLDHAKEIARMALRLVRTIETFSMRHLPDTRVKLRIGMHSGPCCAGVVGQKMPRYCLFGDTVNTASRMESTGERKLDPARSSCCSPHLVLQHSGSTSALLPSRSWTISQPSILPHEARWMSSNGGKDLSFLMSKSTVVISLSSGDIHGNILWDNVEEIRLRTFKGANSQCPICLEKPRYEMALPSPWLYQMLPQQAAVPDLAEMFKQCSLPAATSQAESTEF</sequence>
<gene>
    <name evidence="10" type="ORF">LAZ67_10002756</name>
</gene>
<dbReference type="PANTHER" id="PTHR11920">
    <property type="entry name" value="GUANYLYL CYCLASE"/>
    <property type="match status" value="1"/>
</dbReference>
<dbReference type="EMBL" id="CP092872">
    <property type="protein sequence ID" value="UYV73331.1"/>
    <property type="molecule type" value="Genomic_DNA"/>
</dbReference>
<evidence type="ECO:0000259" key="9">
    <source>
        <dbReference type="PROSITE" id="PS50125"/>
    </source>
</evidence>
<dbReference type="InterPro" id="IPR001054">
    <property type="entry name" value="A/G_cyclase"/>
</dbReference>
<evidence type="ECO:0000256" key="4">
    <source>
        <dbReference type="ARBA" id="ARBA00022989"/>
    </source>
</evidence>
<dbReference type="InterPro" id="IPR029787">
    <property type="entry name" value="Nucleotide_cyclase"/>
</dbReference>
<evidence type="ECO:0000256" key="2">
    <source>
        <dbReference type="ARBA" id="ARBA00022692"/>
    </source>
</evidence>
<dbReference type="Proteomes" id="UP001235939">
    <property type="component" value="Chromosome 10"/>
</dbReference>
<dbReference type="PROSITE" id="PS00452">
    <property type="entry name" value="GUANYLATE_CYCLASE_1"/>
    <property type="match status" value="1"/>
</dbReference>
<reference evidence="10 11" key="1">
    <citation type="submission" date="2022-01" db="EMBL/GenBank/DDBJ databases">
        <title>A chromosomal length assembly of Cordylochernes scorpioides.</title>
        <authorList>
            <person name="Zeh D."/>
            <person name="Zeh J."/>
        </authorList>
    </citation>
    <scope>NUCLEOTIDE SEQUENCE [LARGE SCALE GENOMIC DNA]</scope>
    <source>
        <strain evidence="10">IN4F17</strain>
        <tissue evidence="10">Whole Body</tissue>
    </source>
</reference>
<keyword evidence="11" id="KW-1185">Reference proteome</keyword>
<accession>A0ABY6KWT0</accession>
<dbReference type="SUPFAM" id="SSF55073">
    <property type="entry name" value="Nucleotide cyclase"/>
    <property type="match status" value="1"/>
</dbReference>
<evidence type="ECO:0000313" key="10">
    <source>
        <dbReference type="EMBL" id="UYV73331.1"/>
    </source>
</evidence>
<dbReference type="Gene3D" id="3.30.70.1230">
    <property type="entry name" value="Nucleotide cyclase"/>
    <property type="match status" value="1"/>
</dbReference>
<organism evidence="10 11">
    <name type="scientific">Cordylochernes scorpioides</name>
    <dbReference type="NCBI Taxonomy" id="51811"/>
    <lineage>
        <taxon>Eukaryota</taxon>
        <taxon>Metazoa</taxon>
        <taxon>Ecdysozoa</taxon>
        <taxon>Arthropoda</taxon>
        <taxon>Chelicerata</taxon>
        <taxon>Arachnida</taxon>
        <taxon>Pseudoscorpiones</taxon>
        <taxon>Cheliferoidea</taxon>
        <taxon>Chernetidae</taxon>
        <taxon>Cordylochernes</taxon>
    </lineage>
</organism>
<comment type="similarity">
    <text evidence="8">Belongs to the adenylyl cyclase class-4/guanylyl cyclase family.</text>
</comment>
<keyword evidence="3" id="KW-0547">Nucleotide-binding</keyword>
<name>A0ABY6KWT0_9ARAC</name>
<evidence type="ECO:0000256" key="3">
    <source>
        <dbReference type="ARBA" id="ARBA00022741"/>
    </source>
</evidence>
<keyword evidence="4" id="KW-1133">Transmembrane helix</keyword>
<dbReference type="SMART" id="SM00044">
    <property type="entry name" value="CYCc"/>
    <property type="match status" value="1"/>
</dbReference>
<comment type="subcellular location">
    <subcellularLocation>
        <location evidence="1">Membrane</location>
    </subcellularLocation>
</comment>
<evidence type="ECO:0000256" key="8">
    <source>
        <dbReference type="RuleBase" id="RU000405"/>
    </source>
</evidence>
<evidence type="ECO:0000256" key="6">
    <source>
        <dbReference type="ARBA" id="ARBA00023180"/>
    </source>
</evidence>
<evidence type="ECO:0000313" key="11">
    <source>
        <dbReference type="Proteomes" id="UP001235939"/>
    </source>
</evidence>
<dbReference type="PROSITE" id="PS50125">
    <property type="entry name" value="GUANYLATE_CYCLASE_2"/>
    <property type="match status" value="1"/>
</dbReference>
<proteinExistence type="inferred from homology"/>
<keyword evidence="6" id="KW-0325">Glycoprotein</keyword>
<dbReference type="InterPro" id="IPR018297">
    <property type="entry name" value="A/G_cyclase_CS"/>
</dbReference>